<organism evidence="2">
    <name type="scientific">Capitella teleta</name>
    <name type="common">Polychaete worm</name>
    <dbReference type="NCBI Taxonomy" id="283909"/>
    <lineage>
        <taxon>Eukaryota</taxon>
        <taxon>Metazoa</taxon>
        <taxon>Spiralia</taxon>
        <taxon>Lophotrochozoa</taxon>
        <taxon>Annelida</taxon>
        <taxon>Polychaeta</taxon>
        <taxon>Sedentaria</taxon>
        <taxon>Scolecida</taxon>
        <taxon>Capitellidae</taxon>
        <taxon>Capitella</taxon>
    </lineage>
</organism>
<gene>
    <name evidence="2" type="ORF">CAPTEDRAFT_189945</name>
</gene>
<accession>R7VKT8</accession>
<evidence type="ECO:0000256" key="1">
    <source>
        <dbReference type="SAM" id="Phobius"/>
    </source>
</evidence>
<evidence type="ECO:0000313" key="2">
    <source>
        <dbReference type="EMBL" id="ELU17050.1"/>
    </source>
</evidence>
<protein>
    <recommendedName>
        <fullName evidence="5">Reverse transcriptase domain-containing protein</fullName>
    </recommendedName>
</protein>
<keyword evidence="1" id="KW-0472">Membrane</keyword>
<dbReference type="EMBL" id="KB292738">
    <property type="protein sequence ID" value="ELU17050.1"/>
    <property type="molecule type" value="Genomic_DNA"/>
</dbReference>
<evidence type="ECO:0008006" key="5">
    <source>
        <dbReference type="Google" id="ProtNLM"/>
    </source>
</evidence>
<dbReference type="Proteomes" id="UP000014760">
    <property type="component" value="Unassembled WGS sequence"/>
</dbReference>
<name>R7VKT8_CAPTE</name>
<feature type="transmembrane region" description="Helical" evidence="1">
    <location>
        <begin position="40"/>
        <end position="60"/>
    </location>
</feature>
<keyword evidence="1" id="KW-1133">Transmembrane helix</keyword>
<reference evidence="4" key="1">
    <citation type="submission" date="2012-12" db="EMBL/GenBank/DDBJ databases">
        <authorList>
            <person name="Hellsten U."/>
            <person name="Grimwood J."/>
            <person name="Chapman J.A."/>
            <person name="Shapiro H."/>
            <person name="Aerts A."/>
            <person name="Otillar R.P."/>
            <person name="Terry A.Y."/>
            <person name="Boore J.L."/>
            <person name="Simakov O."/>
            <person name="Marletaz F."/>
            <person name="Cho S.-J."/>
            <person name="Edsinger-Gonzales E."/>
            <person name="Havlak P."/>
            <person name="Kuo D.-H."/>
            <person name="Larsson T."/>
            <person name="Lv J."/>
            <person name="Arendt D."/>
            <person name="Savage R."/>
            <person name="Osoegawa K."/>
            <person name="de Jong P."/>
            <person name="Lindberg D.R."/>
            <person name="Seaver E.C."/>
            <person name="Weisblat D.A."/>
            <person name="Putnam N.H."/>
            <person name="Grigoriev I.V."/>
            <person name="Rokhsar D.S."/>
        </authorList>
    </citation>
    <scope>NUCLEOTIDE SEQUENCE</scope>
    <source>
        <strain evidence="4">I ESC-2004</strain>
    </source>
</reference>
<dbReference type="STRING" id="283909.R7VKT8"/>
<proteinExistence type="predicted"/>
<dbReference type="PANTHER" id="PTHR19446">
    <property type="entry name" value="REVERSE TRANSCRIPTASES"/>
    <property type="match status" value="1"/>
</dbReference>
<keyword evidence="4" id="KW-1185">Reference proteome</keyword>
<dbReference type="OrthoDB" id="6156827at2759"/>
<dbReference type="OMA" id="ADCISYR"/>
<keyword evidence="1" id="KW-0812">Transmembrane</keyword>
<dbReference type="HOGENOM" id="CLU_1316517_0_0_1"/>
<dbReference type="EMBL" id="AMQN01017113">
    <property type="status" value="NOT_ANNOTATED_CDS"/>
    <property type="molecule type" value="Genomic_DNA"/>
</dbReference>
<evidence type="ECO:0000313" key="4">
    <source>
        <dbReference type="Proteomes" id="UP000014760"/>
    </source>
</evidence>
<dbReference type="AlphaFoldDB" id="R7VKT8"/>
<evidence type="ECO:0000313" key="3">
    <source>
        <dbReference type="EnsemblMetazoa" id="CapteP189945"/>
    </source>
</evidence>
<reference evidence="2 4" key="2">
    <citation type="journal article" date="2013" name="Nature">
        <title>Insights into bilaterian evolution from three spiralian genomes.</title>
        <authorList>
            <person name="Simakov O."/>
            <person name="Marletaz F."/>
            <person name="Cho S.J."/>
            <person name="Edsinger-Gonzales E."/>
            <person name="Havlak P."/>
            <person name="Hellsten U."/>
            <person name="Kuo D.H."/>
            <person name="Larsson T."/>
            <person name="Lv J."/>
            <person name="Arendt D."/>
            <person name="Savage R."/>
            <person name="Osoegawa K."/>
            <person name="de Jong P."/>
            <person name="Grimwood J."/>
            <person name="Chapman J.A."/>
            <person name="Shapiro H."/>
            <person name="Aerts A."/>
            <person name="Otillar R.P."/>
            <person name="Terry A.Y."/>
            <person name="Boore J.L."/>
            <person name="Grigoriev I.V."/>
            <person name="Lindberg D.R."/>
            <person name="Seaver E.C."/>
            <person name="Weisblat D.A."/>
            <person name="Putnam N.H."/>
            <person name="Rokhsar D.S."/>
        </authorList>
    </citation>
    <scope>NUCLEOTIDE SEQUENCE</scope>
    <source>
        <strain evidence="2 4">I ESC-2004</strain>
    </source>
</reference>
<sequence>MYLPATEEPIQPFKVDKAMKLFKPNKSGGPSGIPPGLLKMLSVSWVTFFAHLFTGMFFGGSYPEIWRFTKLVTLFKKGARNSCDNYRGISLMDSLAKAYDVILNCHLSCWFMPDHEQAGSQKKSGCLEHLLSLRLLIDYCTNENIEVLREFCRTSGIIINESKMQFVVINGKEDDHNPIIYDDLNITNCNMYTYLGARFTVKAQVVAKM</sequence>
<dbReference type="EnsemblMetazoa" id="CapteT189945">
    <property type="protein sequence ID" value="CapteP189945"/>
    <property type="gene ID" value="CapteG189945"/>
</dbReference>
<reference evidence="3" key="3">
    <citation type="submission" date="2015-06" db="UniProtKB">
        <authorList>
            <consortium name="EnsemblMetazoa"/>
        </authorList>
    </citation>
    <scope>IDENTIFICATION</scope>
</reference>